<sequence length="144" mass="14231">MGETAAVAVAAWLIALSAYDFRQRRLPNRLTVPGAVVILAVSAVTGRGVPAVLGALALTGIYALVHLRAPAALGAGDVKLAIGVGALTGAFGMQAWSLCAIGASLLTGLWGVARLVRGSRSAVPHGPSMCLTAAVAVAGALPPG</sequence>
<name>A0A9X2XXY3_9MYCO</name>
<evidence type="ECO:0000259" key="3">
    <source>
        <dbReference type="Pfam" id="PF01478"/>
    </source>
</evidence>
<feature type="transmembrane region" description="Helical" evidence="2">
    <location>
        <begin position="34"/>
        <end position="64"/>
    </location>
</feature>
<accession>A0A9X2XXY3</accession>
<dbReference type="InterPro" id="IPR050882">
    <property type="entry name" value="Prepilin_peptidase/N-MTase"/>
</dbReference>
<dbReference type="Pfam" id="PF01478">
    <property type="entry name" value="Peptidase_A24"/>
    <property type="match status" value="1"/>
</dbReference>
<dbReference type="Proteomes" id="UP001140272">
    <property type="component" value="Unassembled WGS sequence"/>
</dbReference>
<dbReference type="Gene3D" id="1.20.120.1220">
    <property type="match status" value="1"/>
</dbReference>
<organism evidence="4 7">
    <name type="scientific">Mycolicibacterium rufum</name>
    <dbReference type="NCBI Taxonomy" id="318424"/>
    <lineage>
        <taxon>Bacteria</taxon>
        <taxon>Bacillati</taxon>
        <taxon>Actinomycetota</taxon>
        <taxon>Actinomycetes</taxon>
        <taxon>Mycobacteriales</taxon>
        <taxon>Mycobacteriaceae</taxon>
        <taxon>Mycolicibacterium</taxon>
    </lineage>
</organism>
<evidence type="ECO:0000313" key="6">
    <source>
        <dbReference type="Proteomes" id="UP001055159"/>
    </source>
</evidence>
<evidence type="ECO:0000313" key="7">
    <source>
        <dbReference type="Proteomes" id="UP001140272"/>
    </source>
</evidence>
<dbReference type="GO" id="GO:0004190">
    <property type="term" value="F:aspartic-type endopeptidase activity"/>
    <property type="evidence" value="ECO:0007669"/>
    <property type="project" value="InterPro"/>
</dbReference>
<feature type="domain" description="Prepilin type IV endopeptidase peptidase" evidence="3">
    <location>
        <begin position="8"/>
        <end position="111"/>
    </location>
</feature>
<evidence type="ECO:0000313" key="5">
    <source>
        <dbReference type="EMBL" id="ULP39047.1"/>
    </source>
</evidence>
<dbReference type="AlphaFoldDB" id="A0A9X2XXY3"/>
<feature type="transmembrane region" description="Helical" evidence="2">
    <location>
        <begin position="95"/>
        <end position="113"/>
    </location>
</feature>
<dbReference type="PANTHER" id="PTHR30487:SF0">
    <property type="entry name" value="PREPILIN LEADER PEPTIDASE_N-METHYLTRANSFERASE-RELATED"/>
    <property type="match status" value="1"/>
</dbReference>
<gene>
    <name evidence="4" type="ORF">H7H73_11830</name>
    <name evidence="5" type="ORF">MJO55_11935</name>
</gene>
<dbReference type="InterPro" id="IPR000045">
    <property type="entry name" value="Prepilin_IV_endopep_pep"/>
</dbReference>
<dbReference type="RefSeq" id="WP_043408434.1">
    <property type="nucleotide sequence ID" value="NZ_CP092427.2"/>
</dbReference>
<proteinExistence type="inferred from homology"/>
<dbReference type="EMBL" id="JACKRN010000430">
    <property type="protein sequence ID" value="MCV7071011.1"/>
    <property type="molecule type" value="Genomic_DNA"/>
</dbReference>
<evidence type="ECO:0000256" key="2">
    <source>
        <dbReference type="SAM" id="Phobius"/>
    </source>
</evidence>
<keyword evidence="2" id="KW-1133">Transmembrane helix</keyword>
<comment type="similarity">
    <text evidence="1">Belongs to the peptidase A24 family.</text>
</comment>
<evidence type="ECO:0000313" key="4">
    <source>
        <dbReference type="EMBL" id="MCV7071011.1"/>
    </source>
</evidence>
<reference evidence="5" key="3">
    <citation type="submission" date="2022-08" db="EMBL/GenBank/DDBJ databases">
        <title>Whole genome sequencing of non-tuberculosis mycobacteria type-strains.</title>
        <authorList>
            <person name="Igarashi Y."/>
            <person name="Osugi A."/>
            <person name="Mitarai S."/>
        </authorList>
    </citation>
    <scope>NUCLEOTIDE SEQUENCE</scope>
    <source>
        <strain evidence="5">JCM 16372</strain>
    </source>
</reference>
<evidence type="ECO:0000256" key="1">
    <source>
        <dbReference type="ARBA" id="ARBA00005801"/>
    </source>
</evidence>
<reference evidence="4" key="2">
    <citation type="journal article" date="2022" name="BMC Genomics">
        <title>Comparative genome analysis of mycobacteria focusing on tRNA and non-coding RNA.</title>
        <authorList>
            <person name="Behra P.R.K."/>
            <person name="Pettersson B.M.F."/>
            <person name="Ramesh M."/>
            <person name="Das S."/>
            <person name="Dasgupta S."/>
            <person name="Kirsebom L.A."/>
        </authorList>
    </citation>
    <scope>NUCLEOTIDE SEQUENCE</scope>
    <source>
        <strain evidence="4">DSM 45406</strain>
    </source>
</reference>
<keyword evidence="2" id="KW-0812">Transmembrane</keyword>
<dbReference type="GO" id="GO:0006465">
    <property type="term" value="P:signal peptide processing"/>
    <property type="evidence" value="ECO:0007669"/>
    <property type="project" value="TreeGrafter"/>
</dbReference>
<keyword evidence="2" id="KW-0472">Membrane</keyword>
<keyword evidence="6" id="KW-1185">Reference proteome</keyword>
<dbReference type="EMBL" id="CP092427">
    <property type="protein sequence ID" value="ULP39047.1"/>
    <property type="molecule type" value="Genomic_DNA"/>
</dbReference>
<dbReference type="PANTHER" id="PTHR30487">
    <property type="entry name" value="TYPE 4 PREPILIN-LIKE PROTEINS LEADER PEPTIDE-PROCESSING ENZYME"/>
    <property type="match status" value="1"/>
</dbReference>
<dbReference type="GO" id="GO:0005886">
    <property type="term" value="C:plasma membrane"/>
    <property type="evidence" value="ECO:0007669"/>
    <property type="project" value="TreeGrafter"/>
</dbReference>
<dbReference type="Proteomes" id="UP001055159">
    <property type="component" value="Chromosome"/>
</dbReference>
<reference evidence="4" key="1">
    <citation type="submission" date="2020-07" db="EMBL/GenBank/DDBJ databases">
        <authorList>
            <person name="Pettersson B.M.F."/>
            <person name="Behra P.R.K."/>
            <person name="Ramesh M."/>
            <person name="Das S."/>
            <person name="Dasgupta S."/>
            <person name="Kirsebom L.A."/>
        </authorList>
    </citation>
    <scope>NUCLEOTIDE SEQUENCE</scope>
    <source>
        <strain evidence="4">DSM 45406</strain>
    </source>
</reference>
<protein>
    <submittedName>
        <fullName evidence="5">A24 family peptidase</fullName>
    </submittedName>
    <submittedName>
        <fullName evidence="4">Prepilin peptidase</fullName>
    </submittedName>
</protein>